<evidence type="ECO:0000256" key="1">
    <source>
        <dbReference type="SAM" id="MobiDB-lite"/>
    </source>
</evidence>
<keyword evidence="4" id="KW-1185">Reference proteome</keyword>
<dbReference type="EMBL" id="SNZH01000010">
    <property type="protein sequence ID" value="TDR41667.1"/>
    <property type="molecule type" value="Genomic_DNA"/>
</dbReference>
<keyword evidence="2" id="KW-0472">Membrane</keyword>
<keyword evidence="2" id="KW-1133">Transmembrane helix</keyword>
<organism evidence="3 4">
    <name type="scientific">Tahibacter aquaticus</name>
    <dbReference type="NCBI Taxonomy" id="520092"/>
    <lineage>
        <taxon>Bacteria</taxon>
        <taxon>Pseudomonadati</taxon>
        <taxon>Pseudomonadota</taxon>
        <taxon>Gammaproteobacteria</taxon>
        <taxon>Lysobacterales</taxon>
        <taxon>Rhodanobacteraceae</taxon>
        <taxon>Tahibacter</taxon>
    </lineage>
</organism>
<feature type="region of interest" description="Disordered" evidence="1">
    <location>
        <begin position="106"/>
        <end position="130"/>
    </location>
</feature>
<comment type="caution">
    <text evidence="3">The sequence shown here is derived from an EMBL/GenBank/DDBJ whole genome shotgun (WGS) entry which is preliminary data.</text>
</comment>
<proteinExistence type="predicted"/>
<feature type="transmembrane region" description="Helical" evidence="2">
    <location>
        <begin position="50"/>
        <end position="68"/>
    </location>
</feature>
<dbReference type="Proteomes" id="UP000295293">
    <property type="component" value="Unassembled WGS sequence"/>
</dbReference>
<dbReference type="RefSeq" id="WP_133819741.1">
    <property type="nucleotide sequence ID" value="NZ_SNZH01000010.1"/>
</dbReference>
<evidence type="ECO:0000256" key="2">
    <source>
        <dbReference type="SAM" id="Phobius"/>
    </source>
</evidence>
<accession>A0A4R6YTE1</accession>
<gene>
    <name evidence="3" type="ORF">DFR29_110150</name>
</gene>
<evidence type="ECO:0000313" key="4">
    <source>
        <dbReference type="Proteomes" id="UP000295293"/>
    </source>
</evidence>
<reference evidence="3 4" key="1">
    <citation type="submission" date="2019-03" db="EMBL/GenBank/DDBJ databases">
        <title>Genomic Encyclopedia of Type Strains, Phase IV (KMG-IV): sequencing the most valuable type-strain genomes for metagenomic binning, comparative biology and taxonomic classification.</title>
        <authorList>
            <person name="Goeker M."/>
        </authorList>
    </citation>
    <scope>NUCLEOTIDE SEQUENCE [LARGE SCALE GENOMIC DNA]</scope>
    <source>
        <strain evidence="3 4">DSM 21667</strain>
    </source>
</reference>
<name>A0A4R6YTE1_9GAMM</name>
<protein>
    <submittedName>
        <fullName evidence="3">Uncharacterized protein</fullName>
    </submittedName>
</protein>
<sequence length="252" mass="27507">MSADPQLNRPEPPRAPPIDPARVAARVLPMRRAMLHELRWRAPDVNWRRVAVAILVAILAHLLLIWLVRDAMRAKPFVENRRDVIQVSLIEVAPPQDLPAAVHELPPLSVSSPQGGTARNAPAPLRRERGQRPVAAPAAAAEGVDAIVATPSAPSLYNADGSLRLAPAPQEPAQPRAPIEQGKLAAQELLKRGHNVVRCKSTRFARAYAPDESLGETAARKYGRYVGLYNPATAKKAAERAMETQESCDWQD</sequence>
<keyword evidence="2" id="KW-0812">Transmembrane</keyword>
<dbReference type="AlphaFoldDB" id="A0A4R6YTE1"/>
<evidence type="ECO:0000313" key="3">
    <source>
        <dbReference type="EMBL" id="TDR41667.1"/>
    </source>
</evidence>
<dbReference type="OrthoDB" id="5959880at2"/>